<proteinExistence type="predicted"/>
<dbReference type="Pfam" id="PF00248">
    <property type="entry name" value="Aldo_ket_red"/>
    <property type="match status" value="1"/>
</dbReference>
<feature type="active site" description="Proton donor" evidence="1">
    <location>
        <position position="50"/>
    </location>
</feature>
<dbReference type="OrthoDB" id="416253at2759"/>
<dbReference type="Proteomes" id="UP001107558">
    <property type="component" value="Chromosome 2"/>
</dbReference>
<comment type="caution">
    <text evidence="5">The sequence shown here is derived from an EMBL/GenBank/DDBJ whole genome shotgun (WGS) entry which is preliminary data.</text>
</comment>
<dbReference type="SUPFAM" id="SSF51430">
    <property type="entry name" value="NAD(P)-linked oxidoreductase"/>
    <property type="match status" value="1"/>
</dbReference>
<sequence>MSAPKIKLNNGYEIPALGLGTYLSKEFDGYKFTKFALENGYRHIDTAYFYENEDSVGKAINEIISERKLKREDIFIVTKLWNIHHAPELVEMACRKSLKNLNLDYIDLYLMHTPIGYEYRGEDPEVLLPKNSEDELSFSDVDYLDTYKAMEKLVDLGLVRSIGVSNFNSEQITRILENCRIKPVTNQVECNTTLNQKKLIEFCKARDITITSYSPLTRPHYYEKDKSMPKPALLDERVIALGEKYGKTPGQIVLRFIYQLGTIPIPKSTNEQRIKDNINIFDFELTPEEMTLMESFHTGQRSVPFASCTKHKYFMFNIEF</sequence>
<feature type="domain" description="NADP-dependent oxidoreductase" evidence="4">
    <location>
        <begin position="30"/>
        <end position="295"/>
    </location>
</feature>
<organism evidence="5 6">
    <name type="scientific">Polypedilum vanderplanki</name>
    <name type="common">Sleeping chironomid midge</name>
    <dbReference type="NCBI Taxonomy" id="319348"/>
    <lineage>
        <taxon>Eukaryota</taxon>
        <taxon>Metazoa</taxon>
        <taxon>Ecdysozoa</taxon>
        <taxon>Arthropoda</taxon>
        <taxon>Hexapoda</taxon>
        <taxon>Insecta</taxon>
        <taxon>Pterygota</taxon>
        <taxon>Neoptera</taxon>
        <taxon>Endopterygota</taxon>
        <taxon>Diptera</taxon>
        <taxon>Nematocera</taxon>
        <taxon>Chironomoidea</taxon>
        <taxon>Chironomidae</taxon>
        <taxon>Chironominae</taxon>
        <taxon>Polypedilum</taxon>
        <taxon>Polypedilum</taxon>
    </lineage>
</organism>
<dbReference type="InterPro" id="IPR036812">
    <property type="entry name" value="NAD(P)_OxRdtase_dom_sf"/>
</dbReference>
<keyword evidence="6" id="KW-1185">Reference proteome</keyword>
<evidence type="ECO:0000256" key="1">
    <source>
        <dbReference type="PIRSR" id="PIRSR000097-1"/>
    </source>
</evidence>
<dbReference type="InterPro" id="IPR018170">
    <property type="entry name" value="Aldo/ket_reductase_CS"/>
</dbReference>
<feature type="binding site" evidence="2">
    <location>
        <position position="112"/>
    </location>
    <ligand>
        <name>substrate</name>
    </ligand>
</feature>
<feature type="site" description="Lowers pKa of active site Tyr" evidence="3">
    <location>
        <position position="79"/>
    </location>
</feature>
<protein>
    <recommendedName>
        <fullName evidence="4">NADP-dependent oxidoreductase domain-containing protein</fullName>
    </recommendedName>
</protein>
<dbReference type="Gene3D" id="3.20.20.100">
    <property type="entry name" value="NADP-dependent oxidoreductase domain"/>
    <property type="match status" value="1"/>
</dbReference>
<dbReference type="PROSITE" id="PS00798">
    <property type="entry name" value="ALDOKETO_REDUCTASE_1"/>
    <property type="match status" value="1"/>
</dbReference>
<dbReference type="AlphaFoldDB" id="A0A9J6C889"/>
<dbReference type="FunFam" id="3.20.20.100:FF:000023">
    <property type="entry name" value="aldose reductase"/>
    <property type="match status" value="1"/>
</dbReference>
<evidence type="ECO:0000313" key="5">
    <source>
        <dbReference type="EMBL" id="KAG5678003.1"/>
    </source>
</evidence>
<dbReference type="PANTHER" id="PTHR11732">
    <property type="entry name" value="ALDO/KETO REDUCTASE"/>
    <property type="match status" value="1"/>
</dbReference>
<dbReference type="PIRSF" id="PIRSF000097">
    <property type="entry name" value="AKR"/>
    <property type="match status" value="1"/>
</dbReference>
<dbReference type="InterPro" id="IPR020471">
    <property type="entry name" value="AKR"/>
</dbReference>
<dbReference type="PROSITE" id="PS00062">
    <property type="entry name" value="ALDOKETO_REDUCTASE_2"/>
    <property type="match status" value="1"/>
</dbReference>
<dbReference type="InterPro" id="IPR044488">
    <property type="entry name" value="AKR2E"/>
</dbReference>
<accession>A0A9J6C889</accession>
<dbReference type="PRINTS" id="PR00069">
    <property type="entry name" value="ALDKETRDTASE"/>
</dbReference>
<evidence type="ECO:0000259" key="4">
    <source>
        <dbReference type="Pfam" id="PF00248"/>
    </source>
</evidence>
<reference evidence="5" key="1">
    <citation type="submission" date="2021-03" db="EMBL/GenBank/DDBJ databases">
        <title>Chromosome level genome of the anhydrobiotic midge Polypedilum vanderplanki.</title>
        <authorList>
            <person name="Yoshida Y."/>
            <person name="Kikawada T."/>
            <person name="Gusev O."/>
        </authorList>
    </citation>
    <scope>NUCLEOTIDE SEQUENCE</scope>
    <source>
        <strain evidence="5">NIAS01</strain>
        <tissue evidence="5">Whole body or cell culture</tissue>
    </source>
</reference>
<evidence type="ECO:0000256" key="2">
    <source>
        <dbReference type="PIRSR" id="PIRSR000097-2"/>
    </source>
</evidence>
<evidence type="ECO:0000256" key="3">
    <source>
        <dbReference type="PIRSR" id="PIRSR000097-3"/>
    </source>
</evidence>
<gene>
    <name evidence="5" type="ORF">PVAND_007714</name>
</gene>
<name>A0A9J6C889_POLVA</name>
<dbReference type="EMBL" id="JADBJN010000002">
    <property type="protein sequence ID" value="KAG5678003.1"/>
    <property type="molecule type" value="Genomic_DNA"/>
</dbReference>
<evidence type="ECO:0000313" key="6">
    <source>
        <dbReference type="Proteomes" id="UP001107558"/>
    </source>
</evidence>
<dbReference type="InterPro" id="IPR023210">
    <property type="entry name" value="NADP_OxRdtase_dom"/>
</dbReference>
<dbReference type="CDD" id="cd19116">
    <property type="entry name" value="AKR_AKR2E1-5"/>
    <property type="match status" value="1"/>
</dbReference>
<dbReference type="GO" id="GO:0016491">
    <property type="term" value="F:oxidoreductase activity"/>
    <property type="evidence" value="ECO:0007669"/>
    <property type="project" value="InterPro"/>
</dbReference>